<keyword evidence="2" id="KW-1185">Reference proteome</keyword>
<proteinExistence type="predicted"/>
<reference evidence="2" key="1">
    <citation type="journal article" date="2022" name="Mol. Ecol. Resour.">
        <title>The genomes of chicory, endive, great burdock and yacon provide insights into Asteraceae palaeo-polyploidization history and plant inulin production.</title>
        <authorList>
            <person name="Fan W."/>
            <person name="Wang S."/>
            <person name="Wang H."/>
            <person name="Wang A."/>
            <person name="Jiang F."/>
            <person name="Liu H."/>
            <person name="Zhao H."/>
            <person name="Xu D."/>
            <person name="Zhang Y."/>
        </authorList>
    </citation>
    <scope>NUCLEOTIDE SEQUENCE [LARGE SCALE GENOMIC DNA]</scope>
    <source>
        <strain evidence="2">cv. Niubang</strain>
    </source>
</reference>
<sequence length="150" mass="17341">MAMFEKAEDEHGDLISKKNIIEVDEAFERKVEPESLGVDEIEDELHRGSSVAARDDENAMICHSLICVRAVNSDWRKLKGRKNGLKLLNVRKKVNQATKKKQIQDKYTTTSKFISKWRVCKYESHIKDKSFSSHLHRLAPRVQHTPSKPQ</sequence>
<reference evidence="1 2" key="2">
    <citation type="journal article" date="2022" name="Mol. Ecol. Resour.">
        <title>The genomes of chicory, endive, great burdock and yacon provide insights into Asteraceae paleo-polyploidization history and plant inulin production.</title>
        <authorList>
            <person name="Fan W."/>
            <person name="Wang S."/>
            <person name="Wang H."/>
            <person name="Wang A."/>
            <person name="Jiang F."/>
            <person name="Liu H."/>
            <person name="Zhao H."/>
            <person name="Xu D."/>
            <person name="Zhang Y."/>
        </authorList>
    </citation>
    <scope>NUCLEOTIDE SEQUENCE [LARGE SCALE GENOMIC DNA]</scope>
    <source>
        <strain evidence="2">cv. Niubang</strain>
    </source>
</reference>
<gene>
    <name evidence="1" type="ORF">L6452_02810</name>
</gene>
<dbReference type="EMBL" id="CM042047">
    <property type="protein sequence ID" value="KAI3771644.1"/>
    <property type="molecule type" value="Genomic_DNA"/>
</dbReference>
<evidence type="ECO:0000313" key="2">
    <source>
        <dbReference type="Proteomes" id="UP001055879"/>
    </source>
</evidence>
<accession>A0ACB9FK45</accession>
<evidence type="ECO:0000313" key="1">
    <source>
        <dbReference type="EMBL" id="KAI3771644.1"/>
    </source>
</evidence>
<protein>
    <submittedName>
        <fullName evidence="1">Uncharacterized protein</fullName>
    </submittedName>
</protein>
<dbReference type="Proteomes" id="UP001055879">
    <property type="component" value="Linkage Group LG01"/>
</dbReference>
<comment type="caution">
    <text evidence="1">The sequence shown here is derived from an EMBL/GenBank/DDBJ whole genome shotgun (WGS) entry which is preliminary data.</text>
</comment>
<name>A0ACB9FK45_ARCLA</name>
<organism evidence="1 2">
    <name type="scientific">Arctium lappa</name>
    <name type="common">Greater burdock</name>
    <name type="synonym">Lappa major</name>
    <dbReference type="NCBI Taxonomy" id="4217"/>
    <lineage>
        <taxon>Eukaryota</taxon>
        <taxon>Viridiplantae</taxon>
        <taxon>Streptophyta</taxon>
        <taxon>Embryophyta</taxon>
        <taxon>Tracheophyta</taxon>
        <taxon>Spermatophyta</taxon>
        <taxon>Magnoliopsida</taxon>
        <taxon>eudicotyledons</taxon>
        <taxon>Gunneridae</taxon>
        <taxon>Pentapetalae</taxon>
        <taxon>asterids</taxon>
        <taxon>campanulids</taxon>
        <taxon>Asterales</taxon>
        <taxon>Asteraceae</taxon>
        <taxon>Carduoideae</taxon>
        <taxon>Cardueae</taxon>
        <taxon>Arctiinae</taxon>
        <taxon>Arctium</taxon>
    </lineage>
</organism>